<keyword evidence="1" id="KW-0812">Transmembrane</keyword>
<dbReference type="KEGG" id="lcd:clem_08780"/>
<reference evidence="3" key="1">
    <citation type="submission" date="2016-07" db="EMBL/GenBank/DDBJ databases">
        <authorList>
            <person name="Florea S."/>
            <person name="Webb J.S."/>
            <person name="Jaromczyk J."/>
            <person name="Schardl C.L."/>
        </authorList>
    </citation>
    <scope>NUCLEOTIDE SEQUENCE [LARGE SCALE GENOMIC DNA]</scope>
    <source>
        <strain evidence="3">CDC-D5610</strain>
    </source>
</reference>
<keyword evidence="1" id="KW-0472">Membrane</keyword>
<feature type="transmembrane region" description="Helical" evidence="1">
    <location>
        <begin position="56"/>
        <end position="79"/>
    </location>
</feature>
<name>A0A222P3A4_9GAMM</name>
<keyword evidence="1" id="KW-1133">Transmembrane helix</keyword>
<protein>
    <submittedName>
        <fullName evidence="2">Uncharacterized protein</fullName>
    </submittedName>
</protein>
<gene>
    <name evidence="2" type="ORF">clem_08780</name>
</gene>
<dbReference type="AlphaFoldDB" id="A0A222P3A4"/>
<evidence type="ECO:0000256" key="1">
    <source>
        <dbReference type="SAM" id="Phobius"/>
    </source>
</evidence>
<feature type="transmembrane region" description="Helical" evidence="1">
    <location>
        <begin position="121"/>
        <end position="143"/>
    </location>
</feature>
<keyword evidence="3" id="KW-1185">Reference proteome</keyword>
<dbReference type="Proteomes" id="UP000201728">
    <property type="component" value="Chromosome"/>
</dbReference>
<accession>A0A222P3A4</accession>
<proteinExistence type="predicted"/>
<evidence type="ECO:0000313" key="2">
    <source>
        <dbReference type="EMBL" id="ASQ46307.1"/>
    </source>
</evidence>
<organism evidence="2 3">
    <name type="scientific">Legionella clemsonensis</name>
    <dbReference type="NCBI Taxonomy" id="1867846"/>
    <lineage>
        <taxon>Bacteria</taxon>
        <taxon>Pseudomonadati</taxon>
        <taxon>Pseudomonadota</taxon>
        <taxon>Gammaproteobacteria</taxon>
        <taxon>Legionellales</taxon>
        <taxon>Legionellaceae</taxon>
        <taxon>Legionella</taxon>
    </lineage>
</organism>
<dbReference type="EMBL" id="CP016397">
    <property type="protein sequence ID" value="ASQ46307.1"/>
    <property type="molecule type" value="Genomic_DNA"/>
</dbReference>
<sequence length="168" mass="18872">MVKNVRLLNEHFEEIMATIIQSIFEDEGFTPIRNRFFTVFKPIQSVRKLGGKHSDFLAYLLNPVIDIVLIPAFLIDIAIDVTNMVISLIKAFHYWSHNQQRTSRLFDEETQGELGDVKEHFLNAVAALFSAVLNPIFSLLSLFTRPVASVVKAVADACNESSSASCKV</sequence>
<evidence type="ECO:0000313" key="3">
    <source>
        <dbReference type="Proteomes" id="UP000201728"/>
    </source>
</evidence>